<keyword evidence="2" id="KW-1185">Reference proteome</keyword>
<organism evidence="1 2">
    <name type="scientific">Brassica carinata</name>
    <name type="common">Ethiopian mustard</name>
    <name type="synonym">Abyssinian cabbage</name>
    <dbReference type="NCBI Taxonomy" id="52824"/>
    <lineage>
        <taxon>Eukaryota</taxon>
        <taxon>Viridiplantae</taxon>
        <taxon>Streptophyta</taxon>
        <taxon>Embryophyta</taxon>
        <taxon>Tracheophyta</taxon>
        <taxon>Spermatophyta</taxon>
        <taxon>Magnoliopsida</taxon>
        <taxon>eudicotyledons</taxon>
        <taxon>Gunneridae</taxon>
        <taxon>Pentapetalae</taxon>
        <taxon>rosids</taxon>
        <taxon>malvids</taxon>
        <taxon>Brassicales</taxon>
        <taxon>Brassicaceae</taxon>
        <taxon>Brassiceae</taxon>
        <taxon>Brassica</taxon>
    </lineage>
</organism>
<reference evidence="1 2" key="1">
    <citation type="submission" date="2020-02" db="EMBL/GenBank/DDBJ databases">
        <authorList>
            <person name="Ma Q."/>
            <person name="Huang Y."/>
            <person name="Song X."/>
            <person name="Pei D."/>
        </authorList>
    </citation>
    <scope>NUCLEOTIDE SEQUENCE [LARGE SCALE GENOMIC DNA]</scope>
    <source>
        <strain evidence="1">Sxm20200214</strain>
        <tissue evidence="1">Leaf</tissue>
    </source>
</reference>
<dbReference type="EMBL" id="JAAMPC010000009">
    <property type="protein sequence ID" value="KAG2294628.1"/>
    <property type="molecule type" value="Genomic_DNA"/>
</dbReference>
<proteinExistence type="predicted"/>
<evidence type="ECO:0000313" key="2">
    <source>
        <dbReference type="Proteomes" id="UP000886595"/>
    </source>
</evidence>
<comment type="caution">
    <text evidence="1">The sequence shown here is derived from an EMBL/GenBank/DDBJ whole genome shotgun (WGS) entry which is preliminary data.</text>
</comment>
<name>A0A8X7RV26_BRACI</name>
<evidence type="ECO:0000313" key="1">
    <source>
        <dbReference type="EMBL" id="KAG2294628.1"/>
    </source>
</evidence>
<accession>A0A8X7RV26</accession>
<dbReference type="Proteomes" id="UP000886595">
    <property type="component" value="Unassembled WGS sequence"/>
</dbReference>
<gene>
    <name evidence="1" type="ORF">Bca52824_041297</name>
</gene>
<dbReference type="AlphaFoldDB" id="A0A8X7RV26"/>
<sequence length="75" mass="8558">MASENEGSKELELENKATLTTIMNTLDIISGKIDQVDSRLEAYELDRNRSLMDQKAIEDRVNYLLEERLKDLGIG</sequence>
<protein>
    <submittedName>
        <fullName evidence="1">Uncharacterized protein</fullName>
    </submittedName>
</protein>